<protein>
    <submittedName>
        <fullName evidence="6">Peptidase</fullName>
    </submittedName>
</protein>
<evidence type="ECO:0000313" key="7">
    <source>
        <dbReference type="Proteomes" id="UP000194000"/>
    </source>
</evidence>
<evidence type="ECO:0000256" key="1">
    <source>
        <dbReference type="ARBA" id="ARBA00004167"/>
    </source>
</evidence>
<evidence type="ECO:0000256" key="2">
    <source>
        <dbReference type="ARBA" id="ARBA00022692"/>
    </source>
</evidence>
<dbReference type="PANTHER" id="PTHR30168">
    <property type="entry name" value="PUTATIVE MEMBRANE PROTEIN YPFJ"/>
    <property type="match status" value="1"/>
</dbReference>
<keyword evidence="2" id="KW-0812">Transmembrane</keyword>
<dbReference type="Pfam" id="PF04228">
    <property type="entry name" value="Zn_peptidase"/>
    <property type="match status" value="1"/>
</dbReference>
<keyword evidence="7" id="KW-1185">Reference proteome</keyword>
<dbReference type="Proteomes" id="UP000194000">
    <property type="component" value="Unassembled WGS sequence"/>
</dbReference>
<dbReference type="OrthoDB" id="5168289at2"/>
<evidence type="ECO:0000313" key="6">
    <source>
        <dbReference type="EMBL" id="ORV61615.1"/>
    </source>
</evidence>
<reference evidence="6 7" key="1">
    <citation type="submission" date="2016-01" db="EMBL/GenBank/DDBJ databases">
        <title>The new phylogeny of the genus Mycobacterium.</title>
        <authorList>
            <person name="Tarcisio F."/>
            <person name="Conor M."/>
            <person name="Antonella G."/>
            <person name="Elisabetta G."/>
            <person name="Giulia F.S."/>
            <person name="Sara T."/>
            <person name="Anna F."/>
            <person name="Clotilde B."/>
            <person name="Roberto B."/>
            <person name="Veronica D.S."/>
            <person name="Fabio R."/>
            <person name="Monica P."/>
            <person name="Olivier J."/>
            <person name="Enrico T."/>
            <person name="Nicola S."/>
        </authorList>
    </citation>
    <scope>NUCLEOTIDE SEQUENCE [LARGE SCALE GENOMIC DNA]</scope>
    <source>
        <strain evidence="6 7">DSM 45731</strain>
    </source>
</reference>
<comment type="caution">
    <text evidence="6">The sequence shown here is derived from an EMBL/GenBank/DDBJ whole genome shotgun (WGS) entry which is preliminary data.</text>
</comment>
<dbReference type="STRING" id="1260918.AWC06_12130"/>
<name>A0A1X1UXT2_9MYCO</name>
<accession>A0A1X1UXT2</accession>
<feature type="region of interest" description="Disordered" evidence="5">
    <location>
        <begin position="44"/>
        <end position="68"/>
    </location>
</feature>
<dbReference type="SUPFAM" id="SSF55486">
    <property type="entry name" value="Metalloproteases ('zincins'), catalytic domain"/>
    <property type="match status" value="1"/>
</dbReference>
<dbReference type="PANTHER" id="PTHR30168:SF0">
    <property type="entry name" value="INNER MEMBRANE PROTEIN"/>
    <property type="match status" value="1"/>
</dbReference>
<dbReference type="InterPro" id="IPR007343">
    <property type="entry name" value="Uncharacterised_pept_Zn_put"/>
</dbReference>
<evidence type="ECO:0000256" key="5">
    <source>
        <dbReference type="SAM" id="MobiDB-lite"/>
    </source>
</evidence>
<dbReference type="AlphaFoldDB" id="A0A1X1UXT2"/>
<dbReference type="GO" id="GO:0016020">
    <property type="term" value="C:membrane"/>
    <property type="evidence" value="ECO:0007669"/>
    <property type="project" value="UniProtKB-SubCell"/>
</dbReference>
<keyword evidence="3" id="KW-1133">Transmembrane helix</keyword>
<evidence type="ECO:0000256" key="3">
    <source>
        <dbReference type="ARBA" id="ARBA00022989"/>
    </source>
</evidence>
<proteinExistence type="predicted"/>
<dbReference type="RefSeq" id="WP_085196115.1">
    <property type="nucleotide sequence ID" value="NZ_JACKVI010000014.1"/>
</dbReference>
<dbReference type="EMBL" id="LQOW01000015">
    <property type="protein sequence ID" value="ORV61615.1"/>
    <property type="molecule type" value="Genomic_DNA"/>
</dbReference>
<evidence type="ECO:0000256" key="4">
    <source>
        <dbReference type="ARBA" id="ARBA00023136"/>
    </source>
</evidence>
<sequence length="485" mass="51628">MFRTVTAALSTTCAALVLVGCQTTIGGRALSPLYDPFEVGGLPATDGPSGIRDDGPQPTGTVHGTDNGEDDRLALLAINDVAQFWEQHYSESLHGTFTPVEDLVSYDSTVQGGKRVCGNRTYKLANAFYCPPENLMAWDRGLFVPTGRRFFGDVAIAGLIGHEYGHAVQSMADLVNENTPTIVAEQQADCFGGVYLRWVAEGHSPRFIMSTGDGLDHVLAGVITGRDPVLTPRDRALIKKGHGTALDRVSAFQTGFVGNSADCAAIDMDEINHRRGDLPMALQVDPEGELETGEVPINEDTLSTLMDALNKLFSPAQPPTLSLTPADCPDAHGGPPAAYCPATNTITVNLAALQKLGKPQDEADYVLVQGDDTALSVVMSRYMLALERQRGVPLDTATAALRTACLTGVAHRKMAEPVELPSGKSFGMTAGDLDEAVAGLLTNRLVATDVNGATVPAGFTRITAFRSGVTGDEQLCYNRFREDMS</sequence>
<organism evidence="6 7">
    <name type="scientific">Mycobacterium fragae</name>
    <dbReference type="NCBI Taxonomy" id="1260918"/>
    <lineage>
        <taxon>Bacteria</taxon>
        <taxon>Bacillati</taxon>
        <taxon>Actinomycetota</taxon>
        <taxon>Actinomycetes</taxon>
        <taxon>Mycobacteriales</taxon>
        <taxon>Mycobacteriaceae</taxon>
        <taxon>Mycobacterium</taxon>
    </lineage>
</organism>
<comment type="subcellular location">
    <subcellularLocation>
        <location evidence="1">Membrane</location>
        <topology evidence="1">Single-pass membrane protein</topology>
    </subcellularLocation>
</comment>
<keyword evidence="4" id="KW-0472">Membrane</keyword>
<dbReference type="PROSITE" id="PS51257">
    <property type="entry name" value="PROKAR_LIPOPROTEIN"/>
    <property type="match status" value="1"/>
</dbReference>
<gene>
    <name evidence="6" type="ORF">AWC06_12130</name>
</gene>